<gene>
    <name evidence="1" type="ORF">FNP_0806</name>
</gene>
<reference evidence="1" key="1">
    <citation type="submission" date="2006-07" db="EMBL/GenBank/DDBJ databases">
        <authorList>
            <person name="Qin X."/>
            <person name="Weinstock G.M."/>
        </authorList>
    </citation>
    <scope>NUCLEOTIDE SEQUENCE [LARGE SCALE GENOMIC DNA]</scope>
    <source>
        <strain evidence="1">ATCC 10953</strain>
    </source>
</reference>
<dbReference type="AlphaFoldDB" id="A5TUN3"/>
<dbReference type="Proteomes" id="UP000001921">
    <property type="component" value="Chromosome"/>
</dbReference>
<accession>A5TUN3</accession>
<sequence>MDIEIKEVEDKLKKKVKASSQYFLF</sequence>
<reference evidence="1" key="2">
    <citation type="submission" date="2007-05" db="EMBL/GenBank/DDBJ databases">
        <title>Genome sequence of Fusobacterium nucleatum subspecies polymorphum - a genetically tractable Fusobacterium.</title>
        <authorList>
            <person name="Karpathy S.E."/>
            <person name="Xiang Q."/>
            <person name="Gioia J."/>
            <person name="Jiang H."/>
            <person name="Liu Y."/>
            <person name="Petrosino J.F."/>
            <person name="Yerrapragada S."/>
            <person name="Fox G.E."/>
            <person name="Kinder Haake S."/>
            <person name="Weinstock G.M."/>
            <person name="Highlander S.K."/>
        </authorList>
    </citation>
    <scope>NUCLEOTIDE SEQUENCE [LARGE SCALE GENOMIC DNA]</scope>
    <source>
        <strain evidence="1">ATCC 10953</strain>
    </source>
</reference>
<organism evidence="1">
    <name type="scientific">Fusobacterium polymorphum ATCC 10953</name>
    <dbReference type="NCBI Taxonomy" id="393480"/>
    <lineage>
        <taxon>Bacteria</taxon>
        <taxon>Fusobacteriati</taxon>
        <taxon>Fusobacteriota</taxon>
        <taxon>Fusobacteriia</taxon>
        <taxon>Fusobacteriales</taxon>
        <taxon>Fusobacteriaceae</taxon>
        <taxon>Fusobacterium</taxon>
    </lineage>
</organism>
<dbReference type="EMBL" id="CM000440">
    <property type="protein sequence ID" value="EDK88608.1"/>
    <property type="molecule type" value="Genomic_DNA"/>
</dbReference>
<evidence type="ECO:0000313" key="1">
    <source>
        <dbReference type="EMBL" id="EDK88608.1"/>
    </source>
</evidence>
<dbReference type="HOGENOM" id="CLU_3418941_0_0_0"/>
<proteinExistence type="predicted"/>
<name>A5TUN3_FUSNP</name>
<protein>
    <submittedName>
        <fullName evidence="1">Uncharacterized protein</fullName>
    </submittedName>
</protein>